<organism evidence="7 8">
    <name type="scientific">Melittangium boletus DSM 14713</name>
    <dbReference type="NCBI Taxonomy" id="1294270"/>
    <lineage>
        <taxon>Bacteria</taxon>
        <taxon>Pseudomonadati</taxon>
        <taxon>Myxococcota</taxon>
        <taxon>Myxococcia</taxon>
        <taxon>Myxococcales</taxon>
        <taxon>Cystobacterineae</taxon>
        <taxon>Archangiaceae</taxon>
        <taxon>Melittangium</taxon>
    </lineage>
</organism>
<proteinExistence type="inferred from homology"/>
<dbReference type="EMBL" id="CP022163">
    <property type="protein sequence ID" value="ATB31111.1"/>
    <property type="molecule type" value="Genomic_DNA"/>
</dbReference>
<dbReference type="HAMAP" id="MF_01204">
    <property type="entry name" value="Oxidoreductase_RutE_HadB"/>
    <property type="match status" value="1"/>
</dbReference>
<dbReference type="NCBIfam" id="NF003768">
    <property type="entry name" value="PRK05365.1"/>
    <property type="match status" value="1"/>
</dbReference>
<name>A0A250IIW5_9BACT</name>
<dbReference type="PANTHER" id="PTHR43543">
    <property type="entry name" value="MALONIC SEMIALDEHYDE REDUCTASE RUTE-RELATED"/>
    <property type="match status" value="1"/>
</dbReference>
<dbReference type="EC" id="1.-.-.-" evidence="5"/>
<keyword evidence="4 5" id="KW-0560">Oxidoreductase</keyword>
<evidence type="ECO:0000256" key="2">
    <source>
        <dbReference type="ARBA" id="ARBA00022643"/>
    </source>
</evidence>
<comment type="cofactor">
    <cofactor evidence="5">
        <name>FMN</name>
        <dbReference type="ChEBI" id="CHEBI:58210"/>
    </cofactor>
</comment>
<dbReference type="KEGG" id="mbd:MEBOL_004573"/>
<dbReference type="InterPro" id="IPR023936">
    <property type="entry name" value="RutE-like"/>
</dbReference>
<evidence type="ECO:0000259" key="6">
    <source>
        <dbReference type="Pfam" id="PF00881"/>
    </source>
</evidence>
<dbReference type="InterPro" id="IPR000415">
    <property type="entry name" value="Nitroreductase-like"/>
</dbReference>
<evidence type="ECO:0000313" key="7">
    <source>
        <dbReference type="EMBL" id="ATB31111.1"/>
    </source>
</evidence>
<comment type="similarity">
    <text evidence="5">Belongs to the nitroreductase family. HadB/RutE subfamily.</text>
</comment>
<keyword evidence="2 5" id="KW-0288">FMN</keyword>
<evidence type="ECO:0000313" key="8">
    <source>
        <dbReference type="Proteomes" id="UP000217289"/>
    </source>
</evidence>
<dbReference type="GO" id="GO:0016491">
    <property type="term" value="F:oxidoreductase activity"/>
    <property type="evidence" value="ECO:0007669"/>
    <property type="project" value="UniProtKB-UniRule"/>
</dbReference>
<dbReference type="Gene3D" id="3.40.109.10">
    <property type="entry name" value="NADH Oxidase"/>
    <property type="match status" value="1"/>
</dbReference>
<accession>A0A250IIW5</accession>
<keyword evidence="8" id="KW-1185">Reference proteome</keyword>
<evidence type="ECO:0000256" key="5">
    <source>
        <dbReference type="HAMAP-Rule" id="MF_01204"/>
    </source>
</evidence>
<evidence type="ECO:0000256" key="1">
    <source>
        <dbReference type="ARBA" id="ARBA00022630"/>
    </source>
</evidence>
<dbReference type="AlphaFoldDB" id="A0A250IIW5"/>
<dbReference type="Proteomes" id="UP000217289">
    <property type="component" value="Chromosome"/>
</dbReference>
<feature type="domain" description="Nitroreductase" evidence="6">
    <location>
        <begin position="28"/>
        <end position="178"/>
    </location>
</feature>
<evidence type="ECO:0000256" key="4">
    <source>
        <dbReference type="ARBA" id="ARBA00023002"/>
    </source>
</evidence>
<dbReference type="PANTHER" id="PTHR43543:SF1">
    <property type="entry name" value="MALONIC SEMIALDEHYDE REDUCTASE RUTE-RELATED"/>
    <property type="match status" value="1"/>
</dbReference>
<evidence type="ECO:0000256" key="3">
    <source>
        <dbReference type="ARBA" id="ARBA00022857"/>
    </source>
</evidence>
<sequence>MANPRPSLDTAVLDTLFHEARTHNVWLERPVEDALLHQLYALTRMGPTSSNTQPLRLVFVKSPEAKQRLKPALAAGNVDKTMSAPVTAIVAYDSRFHEQMPKLFPSRDLKSGFQAMPEEKLHKLAYMNSTLQGGYLILAARALGLDCGPMAGFDNAKVDETFFPDGQWKSNFLLNLGYGDPSKLFPRNPRLDFNDACRIE</sequence>
<reference evidence="7 8" key="1">
    <citation type="submission" date="2017-06" db="EMBL/GenBank/DDBJ databases">
        <authorList>
            <person name="Kim H.J."/>
            <person name="Triplett B.A."/>
        </authorList>
    </citation>
    <scope>NUCLEOTIDE SEQUENCE [LARGE SCALE GENOMIC DNA]</scope>
    <source>
        <strain evidence="7 8">DSM 14713</strain>
    </source>
</reference>
<dbReference type="InterPro" id="IPR029479">
    <property type="entry name" value="Nitroreductase"/>
</dbReference>
<dbReference type="Pfam" id="PF00881">
    <property type="entry name" value="Nitroreductase"/>
    <property type="match status" value="1"/>
</dbReference>
<gene>
    <name evidence="7" type="ORF">MEBOL_004573</name>
</gene>
<keyword evidence="3 5" id="KW-0521">NADP</keyword>
<keyword evidence="5" id="KW-0520">NAD</keyword>
<dbReference type="CDD" id="cd02148">
    <property type="entry name" value="RutE-like"/>
    <property type="match status" value="1"/>
</dbReference>
<dbReference type="OrthoDB" id="9809288at2"/>
<dbReference type="SUPFAM" id="SSF55469">
    <property type="entry name" value="FMN-dependent nitroreductase-like"/>
    <property type="match status" value="1"/>
</dbReference>
<protein>
    <recommendedName>
        <fullName evidence="5">Putative NADH dehydrogenase/NAD(P)H nitroreductase MEBOL_004573</fullName>
        <ecNumber evidence="5">1.-.-.-</ecNumber>
    </recommendedName>
</protein>
<dbReference type="InterPro" id="IPR050461">
    <property type="entry name" value="Nitroreductase_HadB/RutE"/>
</dbReference>
<dbReference type="RefSeq" id="WP_095979481.1">
    <property type="nucleotide sequence ID" value="NZ_CP022163.1"/>
</dbReference>
<keyword evidence="1 5" id="KW-0285">Flavoprotein</keyword>